<proteinExistence type="inferred from homology"/>
<evidence type="ECO:0000256" key="8">
    <source>
        <dbReference type="SAM" id="MobiDB-lite"/>
    </source>
</evidence>
<evidence type="ECO:0000256" key="3">
    <source>
        <dbReference type="ARBA" id="ARBA00020978"/>
    </source>
</evidence>
<reference evidence="9 10" key="1">
    <citation type="submission" date="2024-01" db="EMBL/GenBank/DDBJ databases">
        <title>Genome assemblies of Stephania.</title>
        <authorList>
            <person name="Yang L."/>
        </authorList>
    </citation>
    <scope>NUCLEOTIDE SEQUENCE [LARGE SCALE GENOMIC DNA]</scope>
    <source>
        <strain evidence="9">QJT</strain>
        <tissue evidence="9">Leaf</tissue>
    </source>
</reference>
<comment type="similarity">
    <text evidence="2">Belongs to the COG1 family.</text>
</comment>
<feature type="region of interest" description="Disordered" evidence="8">
    <location>
        <begin position="835"/>
        <end position="855"/>
    </location>
</feature>
<evidence type="ECO:0000313" key="9">
    <source>
        <dbReference type="EMBL" id="KAK9138998.1"/>
    </source>
</evidence>
<dbReference type="InterPro" id="IPR033370">
    <property type="entry name" value="COG1"/>
</dbReference>
<dbReference type="GO" id="GO:0017119">
    <property type="term" value="C:Golgi transport complex"/>
    <property type="evidence" value="ECO:0007669"/>
    <property type="project" value="InterPro"/>
</dbReference>
<comment type="subcellular location">
    <subcellularLocation>
        <location evidence="1">Golgi apparatus membrane</location>
        <topology evidence="1">Peripheral membrane protein</topology>
    </subcellularLocation>
</comment>
<comment type="caution">
    <text evidence="9">The sequence shown here is derived from an EMBL/GenBank/DDBJ whole genome shotgun (WGS) entry which is preliminary data.</text>
</comment>
<evidence type="ECO:0000256" key="5">
    <source>
        <dbReference type="ARBA" id="ARBA00022927"/>
    </source>
</evidence>
<evidence type="ECO:0000256" key="7">
    <source>
        <dbReference type="ARBA" id="ARBA00023136"/>
    </source>
</evidence>
<dbReference type="PANTHER" id="PTHR31658">
    <property type="entry name" value="CONSERVED OLIGOMERIC GOLGI COMPLEX SUBUNIT 1"/>
    <property type="match status" value="1"/>
</dbReference>
<protein>
    <recommendedName>
        <fullName evidence="3">Conserved oligomeric Golgi complex subunit 1</fullName>
    </recommendedName>
</protein>
<dbReference type="AlphaFoldDB" id="A0AAP0PBV2"/>
<keyword evidence="7" id="KW-0472">Membrane</keyword>
<feature type="compositionally biased region" description="Polar residues" evidence="8">
    <location>
        <begin position="835"/>
        <end position="844"/>
    </location>
</feature>
<organism evidence="9 10">
    <name type="scientific">Stephania japonica</name>
    <dbReference type="NCBI Taxonomy" id="461633"/>
    <lineage>
        <taxon>Eukaryota</taxon>
        <taxon>Viridiplantae</taxon>
        <taxon>Streptophyta</taxon>
        <taxon>Embryophyta</taxon>
        <taxon>Tracheophyta</taxon>
        <taxon>Spermatophyta</taxon>
        <taxon>Magnoliopsida</taxon>
        <taxon>Ranunculales</taxon>
        <taxon>Menispermaceae</taxon>
        <taxon>Menispermoideae</taxon>
        <taxon>Cissampelideae</taxon>
        <taxon>Stephania</taxon>
    </lineage>
</organism>
<name>A0AAP0PBV2_9MAGN</name>
<dbReference type="PANTHER" id="PTHR31658:SF0">
    <property type="entry name" value="CONSERVED OLIGOMERIC GOLGI COMPLEX SUBUNIT 1"/>
    <property type="match status" value="1"/>
</dbReference>
<keyword evidence="6" id="KW-0333">Golgi apparatus</keyword>
<dbReference type="GO" id="GO:0015031">
    <property type="term" value="P:protein transport"/>
    <property type="evidence" value="ECO:0007669"/>
    <property type="project" value="UniProtKB-KW"/>
</dbReference>
<accession>A0AAP0PBV2</accession>
<evidence type="ECO:0000256" key="2">
    <source>
        <dbReference type="ARBA" id="ARBA00006653"/>
    </source>
</evidence>
<dbReference type="Pfam" id="PF08700">
    <property type="entry name" value="VPS51_Exo84_N"/>
    <property type="match status" value="1"/>
</dbReference>
<keyword evidence="5" id="KW-0653">Protein transport</keyword>
<keyword evidence="10" id="KW-1185">Reference proteome</keyword>
<evidence type="ECO:0000313" key="10">
    <source>
        <dbReference type="Proteomes" id="UP001417504"/>
    </source>
</evidence>
<dbReference type="GO" id="GO:0006891">
    <property type="term" value="P:intra-Golgi vesicle-mediated transport"/>
    <property type="evidence" value="ECO:0007669"/>
    <property type="project" value="InterPro"/>
</dbReference>
<dbReference type="Proteomes" id="UP001417504">
    <property type="component" value="Unassembled WGS sequence"/>
</dbReference>
<dbReference type="GO" id="GO:0000139">
    <property type="term" value="C:Golgi membrane"/>
    <property type="evidence" value="ECO:0007669"/>
    <property type="project" value="UniProtKB-SubCell"/>
</dbReference>
<evidence type="ECO:0000256" key="4">
    <source>
        <dbReference type="ARBA" id="ARBA00022448"/>
    </source>
</evidence>
<evidence type="ECO:0000256" key="1">
    <source>
        <dbReference type="ARBA" id="ARBA00004395"/>
    </source>
</evidence>
<gene>
    <name evidence="9" type="ORF">Sjap_009592</name>
</gene>
<sequence>MRVVASSPRSSDQSDAESLFRSKAISEIRNVEGATKKQIEEKKEELRQLVGNRYRDLIDSADSIVLMKSCCDSISSNISLIESGIQSLAQAHTSTSTSTSPKFSPNPPPSRLRVYSIACRVKYLVDTPENIWGCLDESMFLEASGRYLRAKVVHGLLTTTNSDADADADSDDFLSNFPLLLHQWQIVESFKSQISQRSRDRLMDQGLAIAAYADALAAVAVIDGLHPYQLLALFLDSRKSWISQKLGSCNCSDDVISVFCDVVRIIQITLGQVGELFRRVLNDMPLFYKTILGSPPGSQLFGGLPNPEEEVKLWMLHRQKLESLMVMLEKDYVARICSDWLRTSRQEVLSKINGKLLIDVIKSGKDLASAERQIRDSLDSRKVLEGSLEWLRSVIGSEIESPWNRIRELVLDDDQDLWDNIFEDAFVRRMKVIIDMGFQDLNRVVNVRESVMAINVPPGDQIDFHDYLNTTSLGGGVWFLEPNGRKIGAGLGYKATSLDNNFLNSLVAYFGPQVTRIRDAVDSRCQSILEDLLCFLESQKAASRWKELATYLQNKCYGSVSTILSELDDELEHLFASLANSEESPVTIVERSLFIGRLLFALQNHSSNIPMVLGSPRLWVNDTIATQFDKLPSVFGNSRMTLEPSSYDIHSRHNLTASRKQTPLANTALFGLSDSASPKLELFSMRSRDLCIKAHGLWISWVSTELSTILSKDLKSDDTLSVTTSLKGWEETVIKQENSDEGLLEMKIALPSMPSLYVSSFLFQACEEIHRVGGHALDKLILQKFASRLLEMVLSIYSDFISTLDERKPQVTERGILQILLDLRFAVDILSGGDSNENEVSPKNSKSKPAYKQNHDECKLSSANGKVFMDLINSLSQRLDPIDWATYEPYLWENEKQAYLRHAVLYGFFIQLKRLHTNTAPKLPSNTESNIMKCSTVPRFQYLPISAPDMSSRGTNNSILSPTPDNLSSRSSWNSYANGELSHDLEFDDTSSFGVAALRSFMQVGTRFGESTLRLGSMLTDGQVGRLRDRSAAAMSTFENILPVQAAGILSSLTAGRSDP</sequence>
<dbReference type="EMBL" id="JBBNAE010000003">
    <property type="protein sequence ID" value="KAK9138998.1"/>
    <property type="molecule type" value="Genomic_DNA"/>
</dbReference>
<evidence type="ECO:0000256" key="6">
    <source>
        <dbReference type="ARBA" id="ARBA00023034"/>
    </source>
</evidence>
<keyword evidence="4" id="KW-0813">Transport</keyword>